<reference evidence="4" key="4">
    <citation type="journal article" date="2015" name="G3 (Bethesda)">
        <title>Genome sequences of three phytopathogenic species of the Magnaporthaceae family of fungi.</title>
        <authorList>
            <person name="Okagaki L.H."/>
            <person name="Nunes C.C."/>
            <person name="Sailsbery J."/>
            <person name="Clay B."/>
            <person name="Brown D."/>
            <person name="John T."/>
            <person name="Oh Y."/>
            <person name="Young N."/>
            <person name="Fitzgerald M."/>
            <person name="Haas B.J."/>
            <person name="Zeng Q."/>
            <person name="Young S."/>
            <person name="Adiconis X."/>
            <person name="Fan L."/>
            <person name="Levin J.Z."/>
            <person name="Mitchell T.K."/>
            <person name="Okubara P.A."/>
            <person name="Farman M.L."/>
            <person name="Kohn L.M."/>
            <person name="Birren B."/>
            <person name="Ma L.-J."/>
            <person name="Dean R.A."/>
        </authorList>
    </citation>
    <scope>NUCLEOTIDE SEQUENCE</scope>
    <source>
        <strain evidence="4">R3-111a-1</strain>
    </source>
</reference>
<evidence type="ECO:0000259" key="2">
    <source>
        <dbReference type="Pfam" id="PF06985"/>
    </source>
</evidence>
<evidence type="ECO:0000313" key="5">
    <source>
        <dbReference type="Proteomes" id="UP000006039"/>
    </source>
</evidence>
<protein>
    <recommendedName>
        <fullName evidence="2">Heterokaryon incompatibility domain-containing protein</fullName>
    </recommendedName>
</protein>
<dbReference type="RefSeq" id="XP_009223082.1">
    <property type="nucleotide sequence ID" value="XM_009224818.1"/>
</dbReference>
<accession>J3P0E9</accession>
<feature type="region of interest" description="Disordered" evidence="1">
    <location>
        <begin position="58"/>
        <end position="96"/>
    </location>
</feature>
<dbReference type="EnsemblFungi" id="EJT77082">
    <property type="protein sequence ID" value="EJT77082"/>
    <property type="gene ID" value="GGTG_06996"/>
</dbReference>
<feature type="domain" description="Heterokaryon incompatibility" evidence="2">
    <location>
        <begin position="200"/>
        <end position="367"/>
    </location>
</feature>
<evidence type="ECO:0000313" key="3">
    <source>
        <dbReference type="EMBL" id="EJT77082.1"/>
    </source>
</evidence>
<dbReference type="PANTHER" id="PTHR24148">
    <property type="entry name" value="ANKYRIN REPEAT DOMAIN-CONTAINING PROTEIN 39 HOMOLOG-RELATED"/>
    <property type="match status" value="1"/>
</dbReference>
<reference evidence="5" key="1">
    <citation type="submission" date="2010-07" db="EMBL/GenBank/DDBJ databases">
        <title>The genome sequence of Gaeumannomyces graminis var. tritici strain R3-111a-1.</title>
        <authorList>
            <consortium name="The Broad Institute Genome Sequencing Platform"/>
            <person name="Ma L.-J."/>
            <person name="Dead R."/>
            <person name="Young S."/>
            <person name="Zeng Q."/>
            <person name="Koehrsen M."/>
            <person name="Alvarado L."/>
            <person name="Berlin A."/>
            <person name="Chapman S.B."/>
            <person name="Chen Z."/>
            <person name="Freedman E."/>
            <person name="Gellesch M."/>
            <person name="Goldberg J."/>
            <person name="Griggs A."/>
            <person name="Gujja S."/>
            <person name="Heilman E.R."/>
            <person name="Heiman D."/>
            <person name="Hepburn T."/>
            <person name="Howarth C."/>
            <person name="Jen D."/>
            <person name="Larson L."/>
            <person name="Mehta T."/>
            <person name="Neiman D."/>
            <person name="Pearson M."/>
            <person name="Roberts A."/>
            <person name="Saif S."/>
            <person name="Shea T."/>
            <person name="Shenoy N."/>
            <person name="Sisk P."/>
            <person name="Stolte C."/>
            <person name="Sykes S."/>
            <person name="Walk T."/>
            <person name="White J."/>
            <person name="Yandava C."/>
            <person name="Haas B."/>
            <person name="Nusbaum C."/>
            <person name="Birren B."/>
        </authorList>
    </citation>
    <scope>NUCLEOTIDE SEQUENCE [LARGE SCALE GENOMIC DNA]</scope>
    <source>
        <strain evidence="5">R3-111a-1</strain>
    </source>
</reference>
<dbReference type="VEuPathDB" id="FungiDB:GGTG_06996"/>
<feature type="region of interest" description="Disordered" evidence="1">
    <location>
        <begin position="1059"/>
        <end position="1146"/>
    </location>
</feature>
<proteinExistence type="predicted"/>
<feature type="compositionally biased region" description="Basic and acidic residues" evidence="1">
    <location>
        <begin position="1093"/>
        <end position="1104"/>
    </location>
</feature>
<dbReference type="Proteomes" id="UP000006039">
    <property type="component" value="Unassembled WGS sequence"/>
</dbReference>
<dbReference type="PANTHER" id="PTHR24148:SF73">
    <property type="entry name" value="HET DOMAIN PROTEIN (AFU_ORTHOLOGUE AFUA_8G01020)"/>
    <property type="match status" value="1"/>
</dbReference>
<evidence type="ECO:0000256" key="1">
    <source>
        <dbReference type="SAM" id="MobiDB-lite"/>
    </source>
</evidence>
<organism evidence="3">
    <name type="scientific">Gaeumannomyces tritici (strain R3-111a-1)</name>
    <name type="common">Wheat and barley take-all root rot fungus</name>
    <name type="synonym">Gaeumannomyces graminis var. tritici</name>
    <dbReference type="NCBI Taxonomy" id="644352"/>
    <lineage>
        <taxon>Eukaryota</taxon>
        <taxon>Fungi</taxon>
        <taxon>Dikarya</taxon>
        <taxon>Ascomycota</taxon>
        <taxon>Pezizomycotina</taxon>
        <taxon>Sordariomycetes</taxon>
        <taxon>Sordariomycetidae</taxon>
        <taxon>Magnaporthales</taxon>
        <taxon>Magnaporthaceae</taxon>
        <taxon>Gaeumannomyces</taxon>
    </lineage>
</organism>
<feature type="region of interest" description="Disordered" evidence="1">
    <location>
        <begin position="111"/>
        <end position="145"/>
    </location>
</feature>
<sequence>MEDDTRRLKLAPFSTKEKVEMHGLWKLHVDRAEADLWALRDMKFLVYDDDIDEASGAADAVAGSCSEKSSPPRLRDPHPEPGPRGSSGGGDGREEEGHGRVIQIARDLPMEDATSWPSDPPSPESPAGHEGHAGPSSGASAGHHKLSAEDLIRKCKVCARVPEFPNNRKTRKFRLFRPTAESESPETMGMLDYHDICRHYVAVSYCWPAPPPDGIGAAGGSTQVKTCQVRDLDGSTRAARALDDVLDRAVDFANTVGFRMIWIDQECLPQPTEASPREEKDYQRIGVRAMDIVYQRALATAGLHNGLVDSQEQLDAINALINLDLPNGVSLSTIGDVTSPVAVFHVARYLKTVVSDQCYKRAWVVQEAVNAGAQLFLVFRRAPGIVGRSRFRGRRAIGHRSLPPHSLDGQEPKMPSEVVGISLLDFHKLLRTMRSLCDRNKITTLKLIQGLRMAGMAEASIGVAAVSEDFYRLLEAAEAIHSTVTLDEDMWTDCRIAIPTLYGNNGRAVSAATAFAMLRTRECRDAQDRIAIMANMCRYEFRIDLDAVTNCGSLRAGILSLALLNSDFSLLVPEMYPCPREKFISDSCHDPECSCAVRFTGGLFSPFDTHPGAISDSNPQSFIRFRPTVYRYRQPPTKLPSNPGLPLAAHIWTVDKELNLKILRAKYSDIWNNLKDIKIEPDAVEGETAGDWSRRVGQAERQFAHKDIDFKNSLKAELLRHNSVLPKDSLLWGDLTPGSVKFQLYFNTDRVAGDSESQMDVGGIIFGILLHLATLEDPYGYQLANGIWQSLRVGFLPGWKGTERLPDIVCQELFTHPAVQAAPFQTLKLDKDSNSSRGGYYQTWFVDRIMQKGTLWAGRYTQPIVGEGAAAPQDLEAEFIRRMKNLQSILINPVSSAEKGEGPEMFEATASKNKPDLRLLDYISKGKPYNSDKLAPSADKVEGPLEMPKEMATKAMIHRKQFKERLSRDMAIGFAYMFPEDEREGIRVNASNLATLMHSMDIIIGAIKNERGRGGWRPAATFDVNGRCTVATPYNPTWEVLPRPAVRSMSTCWVVVKEEPSVSGNSDEEGRRDGQEAKGGGGLAGDDAAAEDGFNKQETGHEDEGQLSAKARGKKVQRGSSESVADEATTARPGNGAGSGAGSPAGLESCRYRVVRKVKGLWKLMDMPEQVHEFV</sequence>
<name>J3P0E9_GAET3</name>
<dbReference type="EMBL" id="GL385397">
    <property type="protein sequence ID" value="EJT77082.1"/>
    <property type="molecule type" value="Genomic_DNA"/>
</dbReference>
<keyword evidence="5" id="KW-1185">Reference proteome</keyword>
<reference evidence="3" key="3">
    <citation type="submission" date="2010-09" db="EMBL/GenBank/DDBJ databases">
        <title>Annotation of Gaeumannomyces graminis var. tritici R3-111a-1.</title>
        <authorList>
            <consortium name="The Broad Institute Genome Sequencing Platform"/>
            <person name="Ma L.-J."/>
            <person name="Dead R."/>
            <person name="Young S.K."/>
            <person name="Zeng Q."/>
            <person name="Gargeya S."/>
            <person name="Fitzgerald M."/>
            <person name="Haas B."/>
            <person name="Abouelleil A."/>
            <person name="Alvarado L."/>
            <person name="Arachchi H.M."/>
            <person name="Berlin A."/>
            <person name="Brown A."/>
            <person name="Chapman S.B."/>
            <person name="Chen Z."/>
            <person name="Dunbar C."/>
            <person name="Freedman E."/>
            <person name="Gearin G."/>
            <person name="Gellesch M."/>
            <person name="Goldberg J."/>
            <person name="Griggs A."/>
            <person name="Gujja S."/>
            <person name="Heiman D."/>
            <person name="Howarth C."/>
            <person name="Larson L."/>
            <person name="Lui A."/>
            <person name="MacDonald P.J.P."/>
            <person name="Mehta T."/>
            <person name="Montmayeur A."/>
            <person name="Murphy C."/>
            <person name="Neiman D."/>
            <person name="Pearson M."/>
            <person name="Priest M."/>
            <person name="Roberts A."/>
            <person name="Saif S."/>
            <person name="Shea T."/>
            <person name="Shenoy N."/>
            <person name="Sisk P."/>
            <person name="Stolte C."/>
            <person name="Sykes S."/>
            <person name="Yandava C."/>
            <person name="Wortman J."/>
            <person name="Nusbaum C."/>
            <person name="Birren B."/>
        </authorList>
    </citation>
    <scope>NUCLEOTIDE SEQUENCE</scope>
    <source>
        <strain evidence="3">R3-111a-1</strain>
    </source>
</reference>
<dbReference type="OrthoDB" id="4838874at2759"/>
<evidence type="ECO:0000313" key="4">
    <source>
        <dbReference type="EnsemblFungi" id="EJT77082"/>
    </source>
</evidence>
<reference evidence="3" key="2">
    <citation type="submission" date="2010-07" db="EMBL/GenBank/DDBJ databases">
        <authorList>
            <consortium name="The Broad Institute Genome Sequencing Platform"/>
            <consortium name="Broad Institute Genome Sequencing Center for Infectious Disease"/>
            <person name="Ma L.-J."/>
            <person name="Dead R."/>
            <person name="Young S."/>
            <person name="Zeng Q."/>
            <person name="Koehrsen M."/>
            <person name="Alvarado L."/>
            <person name="Berlin A."/>
            <person name="Chapman S.B."/>
            <person name="Chen Z."/>
            <person name="Freedman E."/>
            <person name="Gellesch M."/>
            <person name="Goldberg J."/>
            <person name="Griggs A."/>
            <person name="Gujja S."/>
            <person name="Heilman E.R."/>
            <person name="Heiman D."/>
            <person name="Hepburn T."/>
            <person name="Howarth C."/>
            <person name="Jen D."/>
            <person name="Larson L."/>
            <person name="Mehta T."/>
            <person name="Neiman D."/>
            <person name="Pearson M."/>
            <person name="Roberts A."/>
            <person name="Saif S."/>
            <person name="Shea T."/>
            <person name="Shenoy N."/>
            <person name="Sisk P."/>
            <person name="Stolte C."/>
            <person name="Sykes S."/>
            <person name="Walk T."/>
            <person name="White J."/>
            <person name="Yandava C."/>
            <person name="Haas B."/>
            <person name="Nusbaum C."/>
            <person name="Birren B."/>
        </authorList>
    </citation>
    <scope>NUCLEOTIDE SEQUENCE</scope>
    <source>
        <strain evidence="3">R3-111a-1</strain>
    </source>
</reference>
<dbReference type="GeneID" id="20347454"/>
<dbReference type="AlphaFoldDB" id="J3P0E9"/>
<dbReference type="InterPro" id="IPR010730">
    <property type="entry name" value="HET"/>
</dbReference>
<dbReference type="eggNOG" id="ENOG502SM2V">
    <property type="taxonomic scope" value="Eukaryota"/>
</dbReference>
<dbReference type="HOGENOM" id="CLU_012571_0_0_1"/>
<reference evidence="4" key="5">
    <citation type="submission" date="2018-04" db="UniProtKB">
        <authorList>
            <consortium name="EnsemblFungi"/>
        </authorList>
    </citation>
    <scope>IDENTIFICATION</scope>
    <source>
        <strain evidence="4">R3-111a-1</strain>
    </source>
</reference>
<dbReference type="InterPro" id="IPR052895">
    <property type="entry name" value="HetReg/Transcr_Mod"/>
</dbReference>
<dbReference type="Pfam" id="PF06985">
    <property type="entry name" value="HET"/>
    <property type="match status" value="1"/>
</dbReference>
<gene>
    <name evidence="4" type="primary">20347454</name>
    <name evidence="3" type="ORF">GGTG_06996</name>
</gene>